<dbReference type="EMBL" id="JAHBOH010000001">
    <property type="protein sequence ID" value="MBT0993022.1"/>
    <property type="molecule type" value="Genomic_DNA"/>
</dbReference>
<dbReference type="PROSITE" id="PS51257">
    <property type="entry name" value="PROKAR_LIPOPROTEIN"/>
    <property type="match status" value="1"/>
</dbReference>
<feature type="domain" description="Septum formation-related" evidence="1">
    <location>
        <begin position="46"/>
        <end position="156"/>
    </location>
</feature>
<evidence type="ECO:0000313" key="3">
    <source>
        <dbReference type="Proteomes" id="UP000722125"/>
    </source>
</evidence>
<reference evidence="2 3" key="1">
    <citation type="submission" date="2021-05" db="EMBL/GenBank/DDBJ databases">
        <title>Description of Cellulomonas sp. DKR-3 sp. nov.</title>
        <authorList>
            <person name="Dahal R.H."/>
            <person name="Chaudhary D.K."/>
        </authorList>
    </citation>
    <scope>NUCLEOTIDE SEQUENCE [LARGE SCALE GENOMIC DNA]</scope>
    <source>
        <strain evidence="2 3">DKR-3</strain>
    </source>
</reference>
<comment type="caution">
    <text evidence="2">The sequence shown here is derived from an EMBL/GenBank/DDBJ whole genome shotgun (WGS) entry which is preliminary data.</text>
</comment>
<dbReference type="RefSeq" id="WP_214346000.1">
    <property type="nucleotide sequence ID" value="NZ_JAHBOH010000001.1"/>
</dbReference>
<evidence type="ECO:0000313" key="2">
    <source>
        <dbReference type="EMBL" id="MBT0993022.1"/>
    </source>
</evidence>
<accession>A0ABS5TV94</accession>
<organism evidence="2 3">
    <name type="scientific">Cellulomonas fulva</name>
    <dbReference type="NCBI Taxonomy" id="2835530"/>
    <lineage>
        <taxon>Bacteria</taxon>
        <taxon>Bacillati</taxon>
        <taxon>Actinomycetota</taxon>
        <taxon>Actinomycetes</taxon>
        <taxon>Micrococcales</taxon>
        <taxon>Cellulomonadaceae</taxon>
        <taxon>Cellulomonas</taxon>
    </lineage>
</organism>
<sequence length="165" mass="17545">MRTRGPVARAAAVGLLGASVVVLVGGCSLFGQDDETDGVSVFDVEAGQCFRVPEEITVELTELPAVPCTEPHEQEAYARVTYTDPATGTTPDTFPGADALTTFADGACAEQFQDYVGVDYRDSSLYFTYLVPSPRGWEQNADRDALCFVTTTGSQLSQSVAGTGW</sequence>
<keyword evidence="3" id="KW-1185">Reference proteome</keyword>
<evidence type="ECO:0000259" key="1">
    <source>
        <dbReference type="Pfam" id="PF13845"/>
    </source>
</evidence>
<dbReference type="InterPro" id="IPR026004">
    <property type="entry name" value="Septum_form"/>
</dbReference>
<dbReference type="Proteomes" id="UP000722125">
    <property type="component" value="Unassembled WGS sequence"/>
</dbReference>
<dbReference type="Pfam" id="PF13845">
    <property type="entry name" value="Septum_form"/>
    <property type="match status" value="1"/>
</dbReference>
<name>A0ABS5TV94_9CELL</name>
<protein>
    <submittedName>
        <fullName evidence="2">Septum formation family protein</fullName>
    </submittedName>
</protein>
<proteinExistence type="predicted"/>
<gene>
    <name evidence="2" type="ORF">KIN34_01785</name>
</gene>